<feature type="transmembrane region" description="Helical" evidence="1">
    <location>
        <begin position="7"/>
        <end position="25"/>
    </location>
</feature>
<keyword evidence="1" id="KW-1133">Transmembrane helix</keyword>
<evidence type="ECO:0000256" key="1">
    <source>
        <dbReference type="SAM" id="Phobius"/>
    </source>
</evidence>
<proteinExistence type="predicted"/>
<keyword evidence="3" id="KW-1185">Reference proteome</keyword>
<dbReference type="PANTHER" id="PTHR35043:SF9">
    <property type="match status" value="1"/>
</dbReference>
<evidence type="ECO:0000313" key="3">
    <source>
        <dbReference type="Proteomes" id="UP000800200"/>
    </source>
</evidence>
<dbReference type="OrthoDB" id="9451547at2759"/>
<keyword evidence="1" id="KW-0812">Transmembrane</keyword>
<dbReference type="PANTHER" id="PTHR35043">
    <property type="entry name" value="TRANSCRIPTION FACTOR DOMAIN-CONTAINING PROTEIN"/>
    <property type="match status" value="1"/>
</dbReference>
<keyword evidence="1" id="KW-0472">Membrane</keyword>
<reference evidence="2" key="1">
    <citation type="journal article" date="2020" name="Stud. Mycol.">
        <title>101 Dothideomycetes genomes: a test case for predicting lifestyles and emergence of pathogens.</title>
        <authorList>
            <person name="Haridas S."/>
            <person name="Albert R."/>
            <person name="Binder M."/>
            <person name="Bloem J."/>
            <person name="Labutti K."/>
            <person name="Salamov A."/>
            <person name="Andreopoulos B."/>
            <person name="Baker S."/>
            <person name="Barry K."/>
            <person name="Bills G."/>
            <person name="Bluhm B."/>
            <person name="Cannon C."/>
            <person name="Castanera R."/>
            <person name="Culley D."/>
            <person name="Daum C."/>
            <person name="Ezra D."/>
            <person name="Gonzalez J."/>
            <person name="Henrissat B."/>
            <person name="Kuo A."/>
            <person name="Liang C."/>
            <person name="Lipzen A."/>
            <person name="Lutzoni F."/>
            <person name="Magnuson J."/>
            <person name="Mondo S."/>
            <person name="Nolan M."/>
            <person name="Ohm R."/>
            <person name="Pangilinan J."/>
            <person name="Park H.-J."/>
            <person name="Ramirez L."/>
            <person name="Alfaro M."/>
            <person name="Sun H."/>
            <person name="Tritt A."/>
            <person name="Yoshinaga Y."/>
            <person name="Zwiers L.-H."/>
            <person name="Turgeon B."/>
            <person name="Goodwin S."/>
            <person name="Spatafora J."/>
            <person name="Crous P."/>
            <person name="Grigoriev I."/>
        </authorList>
    </citation>
    <scope>NUCLEOTIDE SEQUENCE</scope>
    <source>
        <strain evidence="2">CBS 207.26</strain>
    </source>
</reference>
<organism evidence="2 3">
    <name type="scientific">Zopfia rhizophila CBS 207.26</name>
    <dbReference type="NCBI Taxonomy" id="1314779"/>
    <lineage>
        <taxon>Eukaryota</taxon>
        <taxon>Fungi</taxon>
        <taxon>Dikarya</taxon>
        <taxon>Ascomycota</taxon>
        <taxon>Pezizomycotina</taxon>
        <taxon>Dothideomycetes</taxon>
        <taxon>Dothideomycetes incertae sedis</taxon>
        <taxon>Zopfiaceae</taxon>
        <taxon>Zopfia</taxon>
    </lineage>
</organism>
<dbReference type="AlphaFoldDB" id="A0A6A6DWX4"/>
<dbReference type="EMBL" id="ML994639">
    <property type="protein sequence ID" value="KAF2184187.1"/>
    <property type="molecule type" value="Genomic_DNA"/>
</dbReference>
<feature type="non-terminal residue" evidence="2">
    <location>
        <position position="87"/>
    </location>
</feature>
<gene>
    <name evidence="2" type="ORF">K469DRAFT_519079</name>
</gene>
<protein>
    <submittedName>
        <fullName evidence="2">Uncharacterized protein</fullName>
    </submittedName>
</protein>
<name>A0A6A6DWX4_9PEZI</name>
<feature type="non-terminal residue" evidence="2">
    <location>
        <position position="1"/>
    </location>
</feature>
<evidence type="ECO:0000313" key="2">
    <source>
        <dbReference type="EMBL" id="KAF2184187.1"/>
    </source>
</evidence>
<accession>A0A6A6DWX4</accession>
<dbReference type="Proteomes" id="UP000800200">
    <property type="component" value="Unassembled WGS sequence"/>
</dbReference>
<sequence>PKCRSSFGIFSSCITTMLLCVWTAIHLNIPAKGGFAIEGLIYSVIHLLARNAPFHSRTEQLLWRISGCILDVSGFAIPLVELASSMV</sequence>